<dbReference type="Pfam" id="PF00005">
    <property type="entry name" value="ABC_tran"/>
    <property type="match status" value="1"/>
</dbReference>
<evidence type="ECO:0000256" key="3">
    <source>
        <dbReference type="ARBA" id="ARBA00022475"/>
    </source>
</evidence>
<dbReference type="GO" id="GO:0005524">
    <property type="term" value="F:ATP binding"/>
    <property type="evidence" value="ECO:0007669"/>
    <property type="project" value="UniProtKB-KW"/>
</dbReference>
<sequence length="264" mass="29128">MLIADNIKVRIGTNTLLNKVSITIKPGELVAVLGPNGAGKSTLLKALSGERKPEHGSITLNQRPLQQWSSRELAYMRAVLPQESHLSFAFSVQDVVLFGRLPHCQGRMGGISRHDVSIAKLMMEKMGVSHMAQRDFTQLSGGEKSRVQLARVFAQIWEPWQDLPRYLMLDEPTAALDLPHQHYLLQAAKELCRDQAVGIVAILHDVNLAAQYADRIVYLKQGHALASGNVRSMLTADYIKSCFGIPNIVIDHPLTGVPVMLPAL</sequence>
<feature type="domain" description="ABC transporter" evidence="8">
    <location>
        <begin position="2"/>
        <end position="246"/>
    </location>
</feature>
<dbReference type="InterPro" id="IPR003439">
    <property type="entry name" value="ABC_transporter-like_ATP-bd"/>
</dbReference>
<dbReference type="SUPFAM" id="SSF52540">
    <property type="entry name" value="P-loop containing nucleoside triphosphate hydrolases"/>
    <property type="match status" value="1"/>
</dbReference>
<dbReference type="RefSeq" id="WP_105531292.1">
    <property type="nucleotide sequence ID" value="NZ_PUGF01000006.1"/>
</dbReference>
<evidence type="ECO:0000313" key="9">
    <source>
        <dbReference type="EMBL" id="PRC93629.1"/>
    </source>
</evidence>
<evidence type="ECO:0000256" key="5">
    <source>
        <dbReference type="ARBA" id="ARBA00022840"/>
    </source>
</evidence>
<dbReference type="InterPro" id="IPR027417">
    <property type="entry name" value="P-loop_NTPase"/>
</dbReference>
<name>A0A2S9H0X3_9BURK</name>
<keyword evidence="10" id="KW-1185">Reference proteome</keyword>
<dbReference type="InterPro" id="IPR003593">
    <property type="entry name" value="AAA+_ATPase"/>
</dbReference>
<accession>A0A2S9H0X3</accession>
<evidence type="ECO:0000256" key="4">
    <source>
        <dbReference type="ARBA" id="ARBA00022741"/>
    </source>
</evidence>
<dbReference type="PROSITE" id="PS50893">
    <property type="entry name" value="ABC_TRANSPORTER_2"/>
    <property type="match status" value="1"/>
</dbReference>
<comment type="caution">
    <text evidence="9">The sequence shown here is derived from an EMBL/GenBank/DDBJ whole genome shotgun (WGS) entry which is preliminary data.</text>
</comment>
<keyword evidence="4" id="KW-0547">Nucleotide-binding</keyword>
<dbReference type="Gene3D" id="3.40.50.300">
    <property type="entry name" value="P-loop containing nucleotide triphosphate hydrolases"/>
    <property type="match status" value="1"/>
</dbReference>
<dbReference type="PANTHER" id="PTHR42794">
    <property type="entry name" value="HEMIN IMPORT ATP-BINDING PROTEIN HMUV"/>
    <property type="match status" value="1"/>
</dbReference>
<evidence type="ECO:0000256" key="2">
    <source>
        <dbReference type="ARBA" id="ARBA00022448"/>
    </source>
</evidence>
<proteinExistence type="inferred from homology"/>
<keyword evidence="5" id="KW-0067">ATP-binding</keyword>
<comment type="function">
    <text evidence="7">Part of the ABC transporter complex HmuTUV involved in hemin import. Responsible for energy coupling to the transport system.</text>
</comment>
<evidence type="ECO:0000259" key="8">
    <source>
        <dbReference type="PROSITE" id="PS50893"/>
    </source>
</evidence>
<keyword evidence="6" id="KW-1278">Translocase</keyword>
<dbReference type="AlphaFoldDB" id="A0A2S9H0X3"/>
<dbReference type="InterPro" id="IPR017871">
    <property type="entry name" value="ABC_transporter-like_CS"/>
</dbReference>
<dbReference type="SMART" id="SM00382">
    <property type="entry name" value="AAA"/>
    <property type="match status" value="1"/>
</dbReference>
<evidence type="ECO:0000256" key="6">
    <source>
        <dbReference type="ARBA" id="ARBA00022967"/>
    </source>
</evidence>
<dbReference type="GO" id="GO:0016887">
    <property type="term" value="F:ATP hydrolysis activity"/>
    <property type="evidence" value="ECO:0007669"/>
    <property type="project" value="InterPro"/>
</dbReference>
<comment type="similarity">
    <text evidence="1">Belongs to the ABC transporter superfamily.</text>
</comment>
<dbReference type="PANTHER" id="PTHR42794:SF1">
    <property type="entry name" value="HEMIN IMPORT ATP-BINDING PROTEIN HMUV"/>
    <property type="match status" value="1"/>
</dbReference>
<reference evidence="9 10" key="1">
    <citation type="submission" date="2018-02" db="EMBL/GenBank/DDBJ databases">
        <title>Solimicrobium silvestre gen. nov., sp. nov., isolated from alpine forest soil.</title>
        <authorList>
            <person name="Margesin R."/>
            <person name="Albuquerque L."/>
            <person name="Zhang D.-C."/>
            <person name="Froufe H.J.C."/>
            <person name="Severino R."/>
            <person name="Roxo I."/>
            <person name="Egas C."/>
            <person name="Da Costa M.S."/>
        </authorList>
    </citation>
    <scope>NUCLEOTIDE SEQUENCE [LARGE SCALE GENOMIC DNA]</scope>
    <source>
        <strain evidence="9 10">S20-91</strain>
    </source>
</reference>
<keyword evidence="2" id="KW-0813">Transport</keyword>
<protein>
    <submittedName>
        <fullName evidence="9">ABC-type hemin transport system ATPase component</fullName>
    </submittedName>
</protein>
<evidence type="ECO:0000256" key="1">
    <source>
        <dbReference type="ARBA" id="ARBA00005417"/>
    </source>
</evidence>
<dbReference type="PROSITE" id="PS00211">
    <property type="entry name" value="ABC_TRANSPORTER_1"/>
    <property type="match status" value="1"/>
</dbReference>
<evidence type="ECO:0000313" key="10">
    <source>
        <dbReference type="Proteomes" id="UP000237839"/>
    </source>
</evidence>
<dbReference type="NCBIfam" id="NF010068">
    <property type="entry name" value="PRK13548.1"/>
    <property type="match status" value="1"/>
</dbReference>
<evidence type="ECO:0000256" key="7">
    <source>
        <dbReference type="ARBA" id="ARBA00037066"/>
    </source>
</evidence>
<dbReference type="EMBL" id="PUGF01000006">
    <property type="protein sequence ID" value="PRC93629.1"/>
    <property type="molecule type" value="Genomic_DNA"/>
</dbReference>
<dbReference type="Proteomes" id="UP000237839">
    <property type="component" value="Unassembled WGS sequence"/>
</dbReference>
<organism evidence="9 10">
    <name type="scientific">Solimicrobium silvestre</name>
    <dbReference type="NCBI Taxonomy" id="2099400"/>
    <lineage>
        <taxon>Bacteria</taxon>
        <taxon>Pseudomonadati</taxon>
        <taxon>Pseudomonadota</taxon>
        <taxon>Betaproteobacteria</taxon>
        <taxon>Burkholderiales</taxon>
        <taxon>Oxalobacteraceae</taxon>
        <taxon>Solimicrobium</taxon>
    </lineage>
</organism>
<keyword evidence="3" id="KW-0472">Membrane</keyword>
<dbReference type="FunFam" id="3.40.50.300:FF:000134">
    <property type="entry name" value="Iron-enterobactin ABC transporter ATP-binding protein"/>
    <property type="match status" value="1"/>
</dbReference>
<keyword evidence="3" id="KW-1003">Cell membrane</keyword>
<dbReference type="OrthoDB" id="5296765at2"/>
<dbReference type="CDD" id="cd03214">
    <property type="entry name" value="ABC_Iron-Siderophores_B12_Hemin"/>
    <property type="match status" value="1"/>
</dbReference>
<gene>
    <name evidence="9" type="ORF">S2091_1630</name>
</gene>